<reference evidence="7" key="2">
    <citation type="journal article" date="2022" name="Microbiol. Resour. Announc.">
        <title>Genome Sequence of Cupriavidus campinensis Strain G5, a Member of a Bacterial Consortium Capable of Polyethylene Degradation.</title>
        <authorList>
            <person name="Schneider B."/>
            <person name="Pfeiffer F."/>
            <person name="Dyall-Smith M."/>
            <person name="Kunte H.J."/>
        </authorList>
    </citation>
    <scope>NUCLEOTIDE SEQUENCE</scope>
    <source>
        <strain evidence="7">G5</strain>
    </source>
</reference>
<dbReference type="InterPro" id="IPR000847">
    <property type="entry name" value="LysR_HTH_N"/>
</dbReference>
<reference evidence="7" key="3">
    <citation type="submission" date="2022-05" db="EMBL/GenBank/DDBJ databases">
        <authorList>
            <person name="Kunte H.-J."/>
        </authorList>
    </citation>
    <scope>NUCLEOTIDE SEQUENCE</scope>
    <source>
        <strain evidence="7">G5</strain>
    </source>
</reference>
<dbReference type="SUPFAM" id="SSF46785">
    <property type="entry name" value="Winged helix' DNA-binding domain"/>
    <property type="match status" value="1"/>
</dbReference>
<accession>A0AAE9I271</accession>
<evidence type="ECO:0000313" key="6">
    <source>
        <dbReference type="EMBL" id="TSP09401.1"/>
    </source>
</evidence>
<sequence length="309" mass="33878">MDKARVLTLFLGVVRAKSFARAAVEAEVTPQAVSKAVRTLEEYLGVRLFHRTTRKLSLTTEGARLFELAEPGMRQLDEALEQVRSSRSEDDGMVRVTAPHSVGARVLVPLIRAFREEYPGITFDVVLTDLFTDLVEAKIDIGFRAGTSPGQNLVARKLCDLPLLICAAPEYLARHGTPDSLDALRRHACTGFRRPVTGRLLPWELMVDGDLVYLEVPAVATFSDVETEIEAVRAGIGIGQLQAYMVQDDLAAGRLVSILPAYRSSSVGLYMYYPHRTHVPARVRRFIDFVMAASPETLPALAGGEGKGG</sequence>
<feature type="domain" description="HTH lysR-type" evidence="5">
    <location>
        <begin position="1"/>
        <end position="59"/>
    </location>
</feature>
<dbReference type="EMBL" id="CP097330">
    <property type="protein sequence ID" value="URF04612.1"/>
    <property type="molecule type" value="Genomic_DNA"/>
</dbReference>
<dbReference type="CDD" id="cd08422">
    <property type="entry name" value="PBP2_CrgA_like"/>
    <property type="match status" value="1"/>
</dbReference>
<dbReference type="InterPro" id="IPR036390">
    <property type="entry name" value="WH_DNA-bd_sf"/>
</dbReference>
<keyword evidence="4" id="KW-0804">Transcription</keyword>
<dbReference type="RefSeq" id="WP_144203079.1">
    <property type="nucleotide sequence ID" value="NZ_CAJPVH010000060.1"/>
</dbReference>
<evidence type="ECO:0000313" key="7">
    <source>
        <dbReference type="EMBL" id="URF04612.1"/>
    </source>
</evidence>
<evidence type="ECO:0000313" key="9">
    <source>
        <dbReference type="Proteomes" id="UP001056132"/>
    </source>
</evidence>
<dbReference type="PANTHER" id="PTHR30537:SF5">
    <property type="entry name" value="HTH-TYPE TRANSCRIPTIONAL ACTIVATOR TTDR-RELATED"/>
    <property type="match status" value="1"/>
</dbReference>
<comment type="similarity">
    <text evidence="1">Belongs to the LysR transcriptional regulatory family.</text>
</comment>
<dbReference type="PANTHER" id="PTHR30537">
    <property type="entry name" value="HTH-TYPE TRANSCRIPTIONAL REGULATOR"/>
    <property type="match status" value="1"/>
</dbReference>
<dbReference type="GO" id="GO:0003677">
    <property type="term" value="F:DNA binding"/>
    <property type="evidence" value="ECO:0007669"/>
    <property type="project" value="UniProtKB-KW"/>
</dbReference>
<protein>
    <submittedName>
        <fullName evidence="7">LysR family transcriptional regulator</fullName>
    </submittedName>
</protein>
<dbReference type="PRINTS" id="PR00039">
    <property type="entry name" value="HTHLYSR"/>
</dbReference>
<dbReference type="Proteomes" id="UP000318943">
    <property type="component" value="Unassembled WGS sequence"/>
</dbReference>
<dbReference type="Gene3D" id="3.40.190.290">
    <property type="match status" value="1"/>
</dbReference>
<dbReference type="PROSITE" id="PS50931">
    <property type="entry name" value="HTH_LYSR"/>
    <property type="match status" value="1"/>
</dbReference>
<dbReference type="InterPro" id="IPR058163">
    <property type="entry name" value="LysR-type_TF_proteobact-type"/>
</dbReference>
<reference evidence="6 8" key="1">
    <citation type="submission" date="2019-05" db="EMBL/GenBank/DDBJ databases">
        <title>Whole genome sequence analysis of Cupriavidus campinensis S14E4C strain.</title>
        <authorList>
            <person name="Abbaszade G."/>
            <person name="Szabo A."/>
            <person name="Toumi M."/>
            <person name="Toth E."/>
        </authorList>
    </citation>
    <scope>NUCLEOTIDE SEQUENCE [LARGE SCALE GENOMIC DNA]</scope>
    <source>
        <strain evidence="6 8">S14E4C</strain>
    </source>
</reference>
<dbReference type="AlphaFoldDB" id="A0AAE9I271"/>
<dbReference type="KEGG" id="ccam:M5D45_01790"/>
<evidence type="ECO:0000313" key="8">
    <source>
        <dbReference type="Proteomes" id="UP000318943"/>
    </source>
</evidence>
<proteinExistence type="inferred from homology"/>
<organism evidence="7 9">
    <name type="scientific">Cupriavidus campinensis</name>
    <dbReference type="NCBI Taxonomy" id="151783"/>
    <lineage>
        <taxon>Bacteria</taxon>
        <taxon>Pseudomonadati</taxon>
        <taxon>Pseudomonadota</taxon>
        <taxon>Betaproteobacteria</taxon>
        <taxon>Burkholderiales</taxon>
        <taxon>Burkholderiaceae</taxon>
        <taxon>Cupriavidus</taxon>
    </lineage>
</organism>
<evidence type="ECO:0000256" key="4">
    <source>
        <dbReference type="ARBA" id="ARBA00023163"/>
    </source>
</evidence>
<dbReference type="SUPFAM" id="SSF53850">
    <property type="entry name" value="Periplasmic binding protein-like II"/>
    <property type="match status" value="1"/>
</dbReference>
<dbReference type="Pfam" id="PF03466">
    <property type="entry name" value="LysR_substrate"/>
    <property type="match status" value="1"/>
</dbReference>
<keyword evidence="3" id="KW-0238">DNA-binding</keyword>
<name>A0AAE9I271_9BURK</name>
<dbReference type="Gene3D" id="1.10.10.10">
    <property type="entry name" value="Winged helix-like DNA-binding domain superfamily/Winged helix DNA-binding domain"/>
    <property type="match status" value="1"/>
</dbReference>
<dbReference type="EMBL" id="VCIZ01000027">
    <property type="protein sequence ID" value="TSP09401.1"/>
    <property type="molecule type" value="Genomic_DNA"/>
</dbReference>
<keyword evidence="2" id="KW-0805">Transcription regulation</keyword>
<dbReference type="InterPro" id="IPR036388">
    <property type="entry name" value="WH-like_DNA-bd_sf"/>
</dbReference>
<evidence type="ECO:0000256" key="2">
    <source>
        <dbReference type="ARBA" id="ARBA00023015"/>
    </source>
</evidence>
<dbReference type="Pfam" id="PF00126">
    <property type="entry name" value="HTH_1"/>
    <property type="match status" value="1"/>
</dbReference>
<evidence type="ECO:0000256" key="3">
    <source>
        <dbReference type="ARBA" id="ARBA00023125"/>
    </source>
</evidence>
<dbReference type="Proteomes" id="UP001056132">
    <property type="component" value="Chromosome 1"/>
</dbReference>
<dbReference type="GO" id="GO:0003700">
    <property type="term" value="F:DNA-binding transcription factor activity"/>
    <property type="evidence" value="ECO:0007669"/>
    <property type="project" value="InterPro"/>
</dbReference>
<dbReference type="InterPro" id="IPR005119">
    <property type="entry name" value="LysR_subst-bd"/>
</dbReference>
<evidence type="ECO:0000259" key="5">
    <source>
        <dbReference type="PROSITE" id="PS50931"/>
    </source>
</evidence>
<gene>
    <name evidence="6" type="ORF">FGG12_27665</name>
    <name evidence="7" type="ORF">M5D45_01790</name>
</gene>
<keyword evidence="8" id="KW-1185">Reference proteome</keyword>
<dbReference type="FunFam" id="1.10.10.10:FF:000001">
    <property type="entry name" value="LysR family transcriptional regulator"/>
    <property type="match status" value="1"/>
</dbReference>
<evidence type="ECO:0000256" key="1">
    <source>
        <dbReference type="ARBA" id="ARBA00009437"/>
    </source>
</evidence>